<sequence>MRPSAARSNRGQPASNRGVAAGCDVTSAGDTAISPTRRSNPTGNAKLGGARACLFRRWGSRRRGRAGGQWCNDVWKQLCEFRSCHRRWRNTVPHRCRGGESDAGFQDDRVSAGSLGRTTRCQSRSIVPGTRQGGARLPADVVLRRRIAACERRSAVSATGHSGARFVRRGLARYDEPPLCYPLPIWVRSGAEHWLPGGRRANRKMGVRNRRACRG</sequence>
<evidence type="ECO:0000313" key="3">
    <source>
        <dbReference type="Proteomes" id="UP000255082"/>
    </source>
</evidence>
<accession>A0A378X558</accession>
<dbReference type="EMBL" id="UGRU01000001">
    <property type="protein sequence ID" value="SUA48292.1"/>
    <property type="molecule type" value="Genomic_DNA"/>
</dbReference>
<gene>
    <name evidence="2" type="ORF">NCTC13184_06841</name>
</gene>
<dbReference type="AlphaFoldDB" id="A0A378X558"/>
<evidence type="ECO:0000313" key="2">
    <source>
        <dbReference type="EMBL" id="SUA48292.1"/>
    </source>
</evidence>
<feature type="region of interest" description="Disordered" evidence="1">
    <location>
        <begin position="1"/>
        <end position="46"/>
    </location>
</feature>
<proteinExistence type="predicted"/>
<name>A0A378X558_9NOCA</name>
<dbReference type="Proteomes" id="UP000255082">
    <property type="component" value="Unassembled WGS sequence"/>
</dbReference>
<feature type="compositionally biased region" description="Polar residues" evidence="1">
    <location>
        <begin position="33"/>
        <end position="43"/>
    </location>
</feature>
<evidence type="ECO:0000256" key="1">
    <source>
        <dbReference type="SAM" id="MobiDB-lite"/>
    </source>
</evidence>
<protein>
    <submittedName>
        <fullName evidence="2">Uncharacterized protein</fullName>
    </submittedName>
</protein>
<feature type="compositionally biased region" description="Polar residues" evidence="1">
    <location>
        <begin position="1"/>
        <end position="15"/>
    </location>
</feature>
<reference evidence="2 3" key="1">
    <citation type="submission" date="2018-06" db="EMBL/GenBank/DDBJ databases">
        <authorList>
            <consortium name="Pathogen Informatics"/>
            <person name="Doyle S."/>
        </authorList>
    </citation>
    <scope>NUCLEOTIDE SEQUENCE [LARGE SCALE GENOMIC DNA]</scope>
    <source>
        <strain evidence="2 3">NCTC13184</strain>
    </source>
</reference>
<organism evidence="2 3">
    <name type="scientific">Nocardia africana</name>
    <dbReference type="NCBI Taxonomy" id="134964"/>
    <lineage>
        <taxon>Bacteria</taxon>
        <taxon>Bacillati</taxon>
        <taxon>Actinomycetota</taxon>
        <taxon>Actinomycetes</taxon>
        <taxon>Mycobacteriales</taxon>
        <taxon>Nocardiaceae</taxon>
        <taxon>Nocardia</taxon>
    </lineage>
</organism>